<dbReference type="InterPro" id="IPR014757">
    <property type="entry name" value="Tscrpt_reg_IclR_C"/>
</dbReference>
<dbReference type="InterPro" id="IPR036388">
    <property type="entry name" value="WH-like_DNA-bd_sf"/>
</dbReference>
<keyword evidence="1" id="KW-0805">Transcription regulation</keyword>
<dbReference type="GO" id="GO:0045892">
    <property type="term" value="P:negative regulation of DNA-templated transcription"/>
    <property type="evidence" value="ECO:0007669"/>
    <property type="project" value="TreeGrafter"/>
</dbReference>
<proteinExistence type="predicted"/>
<dbReference type="Proteomes" id="UP000268016">
    <property type="component" value="Unassembled WGS sequence"/>
</dbReference>
<gene>
    <name evidence="6" type="ORF">EAT49_05305</name>
</gene>
<evidence type="ECO:0000256" key="2">
    <source>
        <dbReference type="ARBA" id="ARBA00023125"/>
    </source>
</evidence>
<evidence type="ECO:0000313" key="6">
    <source>
        <dbReference type="EMBL" id="ROU03828.1"/>
    </source>
</evidence>
<dbReference type="PANTHER" id="PTHR30136">
    <property type="entry name" value="HELIX-TURN-HELIX TRANSCRIPTIONAL REGULATOR, ICLR FAMILY"/>
    <property type="match status" value="1"/>
</dbReference>
<keyword evidence="2" id="KW-0238">DNA-binding</keyword>
<name>A0A3N2R8T5_9RHOB</name>
<keyword evidence="3" id="KW-0804">Transcription</keyword>
<dbReference type="EMBL" id="RDRB01000002">
    <property type="protein sequence ID" value="ROU03828.1"/>
    <property type="molecule type" value="Genomic_DNA"/>
</dbReference>
<dbReference type="InterPro" id="IPR005471">
    <property type="entry name" value="Tscrpt_reg_IclR_N"/>
</dbReference>
<accession>A0A3N2R8T5</accession>
<dbReference type="Pfam" id="PF01614">
    <property type="entry name" value="IclR_C"/>
    <property type="match status" value="1"/>
</dbReference>
<dbReference type="SUPFAM" id="SSF55781">
    <property type="entry name" value="GAF domain-like"/>
    <property type="match status" value="1"/>
</dbReference>
<dbReference type="InterPro" id="IPR036390">
    <property type="entry name" value="WH_DNA-bd_sf"/>
</dbReference>
<evidence type="ECO:0000313" key="7">
    <source>
        <dbReference type="Proteomes" id="UP000268016"/>
    </source>
</evidence>
<dbReference type="SUPFAM" id="SSF46785">
    <property type="entry name" value="Winged helix' DNA-binding domain"/>
    <property type="match status" value="1"/>
</dbReference>
<dbReference type="SMART" id="SM00346">
    <property type="entry name" value="HTH_ICLR"/>
    <property type="match status" value="1"/>
</dbReference>
<dbReference type="Pfam" id="PF09339">
    <property type="entry name" value="HTH_IclR"/>
    <property type="match status" value="1"/>
</dbReference>
<keyword evidence="7" id="KW-1185">Reference proteome</keyword>
<dbReference type="PANTHER" id="PTHR30136:SF24">
    <property type="entry name" value="HTH-TYPE TRANSCRIPTIONAL REPRESSOR ALLR"/>
    <property type="match status" value="1"/>
</dbReference>
<dbReference type="InterPro" id="IPR050707">
    <property type="entry name" value="HTH_MetabolicPath_Reg"/>
</dbReference>
<comment type="caution">
    <text evidence="6">The sequence shown here is derived from an EMBL/GenBank/DDBJ whole genome shotgun (WGS) entry which is preliminary data.</text>
</comment>
<evidence type="ECO:0000256" key="1">
    <source>
        <dbReference type="ARBA" id="ARBA00023015"/>
    </source>
</evidence>
<organism evidence="6 7">
    <name type="scientific">Histidinibacterium lentulum</name>
    <dbReference type="NCBI Taxonomy" id="2480588"/>
    <lineage>
        <taxon>Bacteria</taxon>
        <taxon>Pseudomonadati</taxon>
        <taxon>Pseudomonadota</taxon>
        <taxon>Alphaproteobacteria</taxon>
        <taxon>Rhodobacterales</taxon>
        <taxon>Paracoccaceae</taxon>
        <taxon>Histidinibacterium</taxon>
    </lineage>
</organism>
<dbReference type="PROSITE" id="PS51078">
    <property type="entry name" value="ICLR_ED"/>
    <property type="match status" value="1"/>
</dbReference>
<feature type="domain" description="IclR-ED" evidence="5">
    <location>
        <begin position="70"/>
        <end position="253"/>
    </location>
</feature>
<dbReference type="PROSITE" id="PS51077">
    <property type="entry name" value="HTH_ICLR"/>
    <property type="match status" value="1"/>
</dbReference>
<dbReference type="Gene3D" id="3.30.450.40">
    <property type="match status" value="1"/>
</dbReference>
<reference evidence="6 7" key="1">
    <citation type="submission" date="2018-10" db="EMBL/GenBank/DDBJ databases">
        <title>Histidinibacterium lentulum gen. nov., sp. nov., a marine bacterium from the culture broth of Picochlorum sp. 122.</title>
        <authorList>
            <person name="Wang G."/>
        </authorList>
    </citation>
    <scope>NUCLEOTIDE SEQUENCE [LARGE SCALE GENOMIC DNA]</scope>
    <source>
        <strain evidence="6 7">B17</strain>
    </source>
</reference>
<dbReference type="GO" id="GO:0003700">
    <property type="term" value="F:DNA-binding transcription factor activity"/>
    <property type="evidence" value="ECO:0007669"/>
    <property type="project" value="TreeGrafter"/>
</dbReference>
<dbReference type="GO" id="GO:0003677">
    <property type="term" value="F:DNA binding"/>
    <property type="evidence" value="ECO:0007669"/>
    <property type="project" value="UniProtKB-KW"/>
</dbReference>
<sequence>MPRAAGMGTVGKALAIMDRVAERGRPVRFAELRDMTGFPKATLHRLLQTLMEQGMLHYDPVAQSYAPGLRVVRFAHAAWAQSSLGPIARPHVEALSRRVGEVVHLGQLDRGQVLYVDKCHTGKPIRMFAEAGKIGPGYCTGIGKAMLAFLPPLERAAAIRLQAFFPHTPQSITDAEALGMELDTIRKQGFALDREEHEAGIHCIAVPILGAGGRMIGGLSVTASTQHTTTDALIALRPALDETARRIAEAAAPWQFPALETQGEGA</sequence>
<dbReference type="Gene3D" id="1.10.10.10">
    <property type="entry name" value="Winged helix-like DNA-binding domain superfamily/Winged helix DNA-binding domain"/>
    <property type="match status" value="1"/>
</dbReference>
<evidence type="ECO:0000259" key="4">
    <source>
        <dbReference type="PROSITE" id="PS51077"/>
    </source>
</evidence>
<dbReference type="OrthoDB" id="6057486at2"/>
<dbReference type="AlphaFoldDB" id="A0A3N2R8T5"/>
<dbReference type="InterPro" id="IPR029016">
    <property type="entry name" value="GAF-like_dom_sf"/>
</dbReference>
<evidence type="ECO:0000256" key="3">
    <source>
        <dbReference type="ARBA" id="ARBA00023163"/>
    </source>
</evidence>
<protein>
    <submittedName>
        <fullName evidence="6">IclR family transcriptional regulator</fullName>
    </submittedName>
</protein>
<feature type="domain" description="HTH iclR-type" evidence="4">
    <location>
        <begin position="7"/>
        <end position="69"/>
    </location>
</feature>
<evidence type="ECO:0000259" key="5">
    <source>
        <dbReference type="PROSITE" id="PS51078"/>
    </source>
</evidence>